<proteinExistence type="predicted"/>
<dbReference type="OrthoDB" id="10684010at2759"/>
<evidence type="ECO:0000313" key="2">
    <source>
        <dbReference type="EMBL" id="KIX97063.1"/>
    </source>
</evidence>
<sequence length="550" mass="60455">MSGQYDGSVTWVNLDVESIDDTTHRTRVASQVQEYRRWRKGRGKQSSAMGDDRPPSPRAGRLRWRLGRTAPEAGGAGRSSSPFMATYDDDAIHVPSMAQVDDNIIEATTAGQRISIPFPPHWTLPVTSEGQTAIQDQLWDYAVTRVVPELWSHDGPSLALIQQCAFTRSLGEFHLIRQDESYSAALSAVSAVLALMMSREMKASTLRAHAFRSYGQALALVRNRIQASQAIGNVLLLTIFWFSVFETMNGRPNHARIHLSAIPNLVAQSPGLQQNLEAWIAANVVSCDVYLAVSSDTVPIFAASGIFAKGEEPAAASSMAATTTTDFSVQPGTHHAWTSLRELFHSLAHVQNTDGSVQTFGPSQDDGKIHSLLVQRLSCISRIVQARHDLRSNPDSHACPQTQLGIYEAMLLWAFLVFGCPEPVRLGAKLLLNLQSALLSSDIETEEEPGNALTAYKTWATLVGCLQATVLPEAESLRIWFERRVALTENASGLVGSVLKSGLPLPLEQLRSEIASTRTHRHDDTWQGLYTVSGLSWRGQRLQTRADHHH</sequence>
<evidence type="ECO:0000256" key="1">
    <source>
        <dbReference type="SAM" id="MobiDB-lite"/>
    </source>
</evidence>
<dbReference type="AlphaFoldDB" id="A0A0D2KKA6"/>
<evidence type="ECO:0008006" key="4">
    <source>
        <dbReference type="Google" id="ProtNLM"/>
    </source>
</evidence>
<accession>A0A0D2KKA6</accession>
<evidence type="ECO:0000313" key="3">
    <source>
        <dbReference type="Proteomes" id="UP000053411"/>
    </source>
</evidence>
<dbReference type="EMBL" id="KN848075">
    <property type="protein sequence ID" value="KIX97063.1"/>
    <property type="molecule type" value="Genomic_DNA"/>
</dbReference>
<dbReference type="VEuPathDB" id="FungiDB:Z520_07177"/>
<protein>
    <recommendedName>
        <fullName evidence="4">Transcription factor domain-containing protein</fullName>
    </recommendedName>
</protein>
<name>A0A0D2KKA6_9EURO</name>
<organism evidence="2 3">
    <name type="scientific">Fonsecaea multimorphosa CBS 102226</name>
    <dbReference type="NCBI Taxonomy" id="1442371"/>
    <lineage>
        <taxon>Eukaryota</taxon>
        <taxon>Fungi</taxon>
        <taxon>Dikarya</taxon>
        <taxon>Ascomycota</taxon>
        <taxon>Pezizomycotina</taxon>
        <taxon>Eurotiomycetes</taxon>
        <taxon>Chaetothyriomycetidae</taxon>
        <taxon>Chaetothyriales</taxon>
        <taxon>Herpotrichiellaceae</taxon>
        <taxon>Fonsecaea</taxon>
    </lineage>
</organism>
<gene>
    <name evidence="2" type="ORF">Z520_07177</name>
</gene>
<keyword evidence="3" id="KW-1185">Reference proteome</keyword>
<dbReference type="Proteomes" id="UP000053411">
    <property type="component" value="Unassembled WGS sequence"/>
</dbReference>
<reference evidence="2 3" key="1">
    <citation type="submission" date="2015-01" db="EMBL/GenBank/DDBJ databases">
        <title>The Genome Sequence of Fonsecaea multimorphosa CBS 102226.</title>
        <authorList>
            <consortium name="The Broad Institute Genomics Platform"/>
            <person name="Cuomo C."/>
            <person name="de Hoog S."/>
            <person name="Gorbushina A."/>
            <person name="Stielow B."/>
            <person name="Teixiera M."/>
            <person name="Abouelleil A."/>
            <person name="Chapman S.B."/>
            <person name="Priest M."/>
            <person name="Young S.K."/>
            <person name="Wortman J."/>
            <person name="Nusbaum C."/>
            <person name="Birren B."/>
        </authorList>
    </citation>
    <scope>NUCLEOTIDE SEQUENCE [LARGE SCALE GENOMIC DNA]</scope>
    <source>
        <strain evidence="2 3">CBS 102226</strain>
    </source>
</reference>
<feature type="region of interest" description="Disordered" evidence="1">
    <location>
        <begin position="34"/>
        <end position="84"/>
    </location>
</feature>
<dbReference type="RefSeq" id="XP_016631186.1">
    <property type="nucleotide sequence ID" value="XM_016777676.1"/>
</dbReference>
<dbReference type="GeneID" id="27712923"/>